<evidence type="ECO:0000256" key="7">
    <source>
        <dbReference type="ARBA" id="ARBA00023033"/>
    </source>
</evidence>
<dbReference type="SUPFAM" id="SSF48264">
    <property type="entry name" value="Cytochrome P450"/>
    <property type="match status" value="1"/>
</dbReference>
<dbReference type="InterPro" id="IPR002402">
    <property type="entry name" value="Cyt_P450_E_grp-II"/>
</dbReference>
<keyword evidence="7" id="KW-0503">Monooxygenase</keyword>
<evidence type="ECO:0000256" key="2">
    <source>
        <dbReference type="ARBA" id="ARBA00010617"/>
    </source>
</evidence>
<keyword evidence="4" id="KW-0479">Metal-binding</keyword>
<dbReference type="InterPro" id="IPR001128">
    <property type="entry name" value="Cyt_P450"/>
</dbReference>
<organism evidence="8 9">
    <name type="scientific">Batillaria attramentaria</name>
    <dbReference type="NCBI Taxonomy" id="370345"/>
    <lineage>
        <taxon>Eukaryota</taxon>
        <taxon>Metazoa</taxon>
        <taxon>Spiralia</taxon>
        <taxon>Lophotrochozoa</taxon>
        <taxon>Mollusca</taxon>
        <taxon>Gastropoda</taxon>
        <taxon>Caenogastropoda</taxon>
        <taxon>Sorbeoconcha</taxon>
        <taxon>Cerithioidea</taxon>
        <taxon>Batillariidae</taxon>
        <taxon>Batillaria</taxon>
    </lineage>
</organism>
<evidence type="ECO:0000256" key="4">
    <source>
        <dbReference type="ARBA" id="ARBA00022723"/>
    </source>
</evidence>
<dbReference type="PANTHER" id="PTHR24302:SF15">
    <property type="entry name" value="FATTY-ACID PEROXYGENASE"/>
    <property type="match status" value="1"/>
</dbReference>
<comment type="cofactor">
    <cofactor evidence="1">
        <name>heme</name>
        <dbReference type="ChEBI" id="CHEBI:30413"/>
    </cofactor>
</comment>
<evidence type="ECO:0000256" key="3">
    <source>
        <dbReference type="ARBA" id="ARBA00022617"/>
    </source>
</evidence>
<comment type="caution">
    <text evidence="8">The sequence shown here is derived from an EMBL/GenBank/DDBJ whole genome shotgun (WGS) entry which is preliminary data.</text>
</comment>
<dbReference type="GO" id="GO:0046872">
    <property type="term" value="F:metal ion binding"/>
    <property type="evidence" value="ECO:0007669"/>
    <property type="project" value="UniProtKB-KW"/>
</dbReference>
<dbReference type="Proteomes" id="UP001519460">
    <property type="component" value="Unassembled WGS sequence"/>
</dbReference>
<dbReference type="Pfam" id="PF00067">
    <property type="entry name" value="p450"/>
    <property type="match status" value="2"/>
</dbReference>
<feature type="non-terminal residue" evidence="8">
    <location>
        <position position="1"/>
    </location>
</feature>
<gene>
    <name evidence="8" type="ORF">BaRGS_00040282</name>
</gene>
<dbReference type="InterPro" id="IPR050705">
    <property type="entry name" value="Cytochrome_P450_3A"/>
</dbReference>
<accession>A0ABD0J0X4</accession>
<evidence type="ECO:0000313" key="9">
    <source>
        <dbReference type="Proteomes" id="UP001519460"/>
    </source>
</evidence>
<sequence length="457" mass="51882">GFISSFITWTRQYPKIYGCFMLGTPSLVVSDLDLVRDVLVKKFAFFPNRVTNPTIDKKPWSDSLLNLKDDHWKHVRSQLSPTFSSGKLKKMTQAIERVAKNLHIHVKSKAETGEEVELKKLCRSYAIDNIAGVAFGLQVDSLKDPNDPFIKHGTDLTTFNSAVLSIIVMFPFMTPVLRMFGITFPPQAANSFFMKVLDSALKERRFDSTVNLSQLKHTDFLQLLVEAEREGETQGPVDAEIDHGDQLTTSKEWTRKGNWQQEQNASPPCTLFEQLKQRTDEMYSNTFIFLFAGNETVSAAMSFTLFCLAANPDCLAKAQAEVDARLGKKSVTYETAMKLPYLDMCMNESLRMYPPGFILDREAHEDTEIGGYHVAKGTRVLVPVISIHRDPAIWPDPMTFDPERLAQLEIRMAIATILQHFTPVLCDKSVYPPRLQKFKFDSEDGLWVKFQARQACE</sequence>
<evidence type="ECO:0000256" key="5">
    <source>
        <dbReference type="ARBA" id="ARBA00023002"/>
    </source>
</evidence>
<keyword evidence="5" id="KW-0560">Oxidoreductase</keyword>
<evidence type="ECO:0000313" key="8">
    <source>
        <dbReference type="EMBL" id="KAK7446240.1"/>
    </source>
</evidence>
<evidence type="ECO:0000256" key="6">
    <source>
        <dbReference type="ARBA" id="ARBA00023004"/>
    </source>
</evidence>
<dbReference type="CDD" id="cd11056">
    <property type="entry name" value="CYP6-like"/>
    <property type="match status" value="1"/>
</dbReference>
<comment type="similarity">
    <text evidence="2">Belongs to the cytochrome P450 family.</text>
</comment>
<evidence type="ECO:0000256" key="1">
    <source>
        <dbReference type="ARBA" id="ARBA00001971"/>
    </source>
</evidence>
<dbReference type="Gene3D" id="1.10.630.10">
    <property type="entry name" value="Cytochrome P450"/>
    <property type="match status" value="1"/>
</dbReference>
<dbReference type="AlphaFoldDB" id="A0ABD0J0X4"/>
<evidence type="ECO:0008006" key="10">
    <source>
        <dbReference type="Google" id="ProtNLM"/>
    </source>
</evidence>
<dbReference type="EMBL" id="JACVVK020000785">
    <property type="protein sequence ID" value="KAK7446240.1"/>
    <property type="molecule type" value="Genomic_DNA"/>
</dbReference>
<dbReference type="InterPro" id="IPR036396">
    <property type="entry name" value="Cyt_P450_sf"/>
</dbReference>
<dbReference type="PANTHER" id="PTHR24302">
    <property type="entry name" value="CYTOCHROME P450 FAMILY 3"/>
    <property type="match status" value="1"/>
</dbReference>
<keyword evidence="6" id="KW-0408">Iron</keyword>
<protein>
    <recommendedName>
        <fullName evidence="10">Cytochrome P450</fullName>
    </recommendedName>
</protein>
<dbReference type="PRINTS" id="PR00464">
    <property type="entry name" value="EP450II"/>
</dbReference>
<keyword evidence="9" id="KW-1185">Reference proteome</keyword>
<reference evidence="8 9" key="1">
    <citation type="journal article" date="2023" name="Sci. Data">
        <title>Genome assembly of the Korean intertidal mud-creeper Batillaria attramentaria.</title>
        <authorList>
            <person name="Patra A.K."/>
            <person name="Ho P.T."/>
            <person name="Jun S."/>
            <person name="Lee S.J."/>
            <person name="Kim Y."/>
            <person name="Won Y.J."/>
        </authorList>
    </citation>
    <scope>NUCLEOTIDE SEQUENCE [LARGE SCALE GENOMIC DNA]</scope>
    <source>
        <strain evidence="8">Wonlab-2016</strain>
    </source>
</reference>
<dbReference type="GO" id="GO:0004497">
    <property type="term" value="F:monooxygenase activity"/>
    <property type="evidence" value="ECO:0007669"/>
    <property type="project" value="UniProtKB-KW"/>
</dbReference>
<proteinExistence type="inferred from homology"/>
<name>A0ABD0J0X4_9CAEN</name>
<keyword evidence="3" id="KW-0349">Heme</keyword>